<sequence length="308" mass="34745">MVKRTKRYAATNENLLKYALAPTMRWLIAAALDGSTMTYGAVKARLETEEGFSTVFATRIGLVAGALMHRIQKADPAAPLINVLVVNQQDQMPSEGAGPFMARRFKNENLIRTDYKQRHPAKWREYFDRAAAEVYAASAEEWALLYQKVFDTSLPQDWIAAERDKRHNGNEDDFGAGGRKYGPGGEGELHKSLRLWVTANPEKLRRSCKGARSETEVCLDSGDRIDVVYHLVDRTIVLEVKSRISNDVDLRRGVYQCIKYRAVKAAMDVRENVPVEAILVTEGKPSGEIMALLRQHDIRHFNAPLVRD</sequence>
<protein>
    <submittedName>
        <fullName evidence="1">Uncharacterized protein</fullName>
    </submittedName>
</protein>
<organism evidence="1 2">
    <name type="scientific">Citreimonas salinaria</name>
    <dbReference type="NCBI Taxonomy" id="321339"/>
    <lineage>
        <taxon>Bacteria</taxon>
        <taxon>Pseudomonadati</taxon>
        <taxon>Pseudomonadota</taxon>
        <taxon>Alphaproteobacteria</taxon>
        <taxon>Rhodobacterales</taxon>
        <taxon>Roseobacteraceae</taxon>
        <taxon>Citreimonas</taxon>
    </lineage>
</organism>
<reference evidence="1 2" key="1">
    <citation type="submission" date="2016-10" db="EMBL/GenBank/DDBJ databases">
        <authorList>
            <person name="de Groot N.N."/>
        </authorList>
    </citation>
    <scope>NUCLEOTIDE SEQUENCE [LARGE SCALE GENOMIC DNA]</scope>
    <source>
        <strain evidence="1 2">DSM 26880</strain>
    </source>
</reference>
<name>A0A1H3IQS6_9RHOB</name>
<accession>A0A1H3IQS6</accession>
<dbReference type="OrthoDB" id="2052851at2"/>
<dbReference type="RefSeq" id="WP_143042226.1">
    <property type="nucleotide sequence ID" value="NZ_FNPF01000005.1"/>
</dbReference>
<gene>
    <name evidence="1" type="ORF">SAMN05444340_105197</name>
</gene>
<dbReference type="AlphaFoldDB" id="A0A1H3IQS6"/>
<proteinExistence type="predicted"/>
<dbReference type="EMBL" id="FNPF01000005">
    <property type="protein sequence ID" value="SDY29619.1"/>
    <property type="molecule type" value="Genomic_DNA"/>
</dbReference>
<evidence type="ECO:0000313" key="2">
    <source>
        <dbReference type="Proteomes" id="UP000199286"/>
    </source>
</evidence>
<evidence type="ECO:0000313" key="1">
    <source>
        <dbReference type="EMBL" id="SDY29619.1"/>
    </source>
</evidence>
<dbReference type="Proteomes" id="UP000199286">
    <property type="component" value="Unassembled WGS sequence"/>
</dbReference>
<keyword evidence="2" id="KW-1185">Reference proteome</keyword>